<dbReference type="SUPFAM" id="SSF51735">
    <property type="entry name" value="NAD(P)-binding Rossmann-fold domains"/>
    <property type="match status" value="1"/>
</dbReference>
<evidence type="ECO:0000259" key="1">
    <source>
        <dbReference type="Pfam" id="PF08501"/>
    </source>
</evidence>
<dbReference type="SUPFAM" id="SSF53223">
    <property type="entry name" value="Aminoacid dehydrogenase-like, N-terminal domain"/>
    <property type="match status" value="1"/>
</dbReference>
<dbReference type="Gene3D" id="3.40.50.10860">
    <property type="entry name" value="Leucine Dehydrogenase, chain A, domain 1"/>
    <property type="match status" value="1"/>
</dbReference>
<gene>
    <name evidence="2" type="ORF">PENSOL_c077G09538</name>
</gene>
<proteinExistence type="predicted"/>
<dbReference type="Proteomes" id="UP000191612">
    <property type="component" value="Unassembled WGS sequence"/>
</dbReference>
<comment type="caution">
    <text evidence="2">The sequence shown here is derived from an EMBL/GenBank/DDBJ whole genome shotgun (WGS) entry which is preliminary data.</text>
</comment>
<reference evidence="3" key="1">
    <citation type="journal article" date="2017" name="Nat. Microbiol.">
        <title>Global analysis of biosynthetic gene clusters reveals vast potential of secondary metabolite production in Penicillium species.</title>
        <authorList>
            <person name="Nielsen J.C."/>
            <person name="Grijseels S."/>
            <person name="Prigent S."/>
            <person name="Ji B."/>
            <person name="Dainat J."/>
            <person name="Nielsen K.F."/>
            <person name="Frisvad J.C."/>
            <person name="Workman M."/>
            <person name="Nielsen J."/>
        </authorList>
    </citation>
    <scope>NUCLEOTIDE SEQUENCE [LARGE SCALE GENOMIC DNA]</scope>
    <source>
        <strain evidence="3">IBT 29525</strain>
    </source>
</reference>
<dbReference type="GO" id="GO:0004764">
    <property type="term" value="F:shikimate 3-dehydrogenase (NADP+) activity"/>
    <property type="evidence" value="ECO:0007669"/>
    <property type="project" value="InterPro"/>
</dbReference>
<dbReference type="InterPro" id="IPR036291">
    <property type="entry name" value="NAD(P)-bd_dom_sf"/>
</dbReference>
<dbReference type="PANTHER" id="PTHR21089:SF1">
    <property type="entry name" value="BIFUNCTIONAL 3-DEHYDROQUINATE DEHYDRATASE_SHIKIMATE DEHYDROGENASE, CHLOROPLASTIC"/>
    <property type="match status" value="1"/>
</dbReference>
<evidence type="ECO:0000313" key="2">
    <source>
        <dbReference type="EMBL" id="OQD87444.1"/>
    </source>
</evidence>
<evidence type="ECO:0000313" key="3">
    <source>
        <dbReference type="Proteomes" id="UP000191612"/>
    </source>
</evidence>
<dbReference type="InterPro" id="IPR013708">
    <property type="entry name" value="Shikimate_DH-bd_N"/>
</dbReference>
<protein>
    <recommendedName>
        <fullName evidence="1">Shikimate dehydrogenase substrate binding N-terminal domain-containing protein</fullName>
    </recommendedName>
</protein>
<dbReference type="PANTHER" id="PTHR21089">
    <property type="entry name" value="SHIKIMATE DEHYDROGENASE"/>
    <property type="match status" value="1"/>
</dbReference>
<feature type="domain" description="Shikimate dehydrogenase substrate binding N-terminal" evidence="1">
    <location>
        <begin position="28"/>
        <end position="107"/>
    </location>
</feature>
<dbReference type="GO" id="GO:0019632">
    <property type="term" value="P:shikimate metabolic process"/>
    <property type="evidence" value="ECO:0007669"/>
    <property type="project" value="TreeGrafter"/>
</dbReference>
<dbReference type="AlphaFoldDB" id="A0A1V6QE11"/>
<dbReference type="Gene3D" id="3.40.50.720">
    <property type="entry name" value="NAD(P)-binding Rossmann-like Domain"/>
    <property type="match status" value="1"/>
</dbReference>
<name>A0A1V6QE11_9EURO</name>
<dbReference type="InterPro" id="IPR022893">
    <property type="entry name" value="Shikimate_DH_fam"/>
</dbReference>
<dbReference type="InterPro" id="IPR046346">
    <property type="entry name" value="Aminoacid_DH-like_N_sf"/>
</dbReference>
<dbReference type="STRING" id="60172.A0A1V6QE11"/>
<organism evidence="2 3">
    <name type="scientific">Penicillium solitum</name>
    <dbReference type="NCBI Taxonomy" id="60172"/>
    <lineage>
        <taxon>Eukaryota</taxon>
        <taxon>Fungi</taxon>
        <taxon>Dikarya</taxon>
        <taxon>Ascomycota</taxon>
        <taxon>Pezizomycotina</taxon>
        <taxon>Eurotiomycetes</taxon>
        <taxon>Eurotiomycetidae</taxon>
        <taxon>Eurotiales</taxon>
        <taxon>Aspergillaceae</taxon>
        <taxon>Penicillium</taxon>
    </lineage>
</organism>
<accession>A0A1V6QE11</accession>
<dbReference type="Pfam" id="PF08501">
    <property type="entry name" value="Shikimate_dh_N"/>
    <property type="match status" value="1"/>
</dbReference>
<sequence>MDLLERSYVYGSSPLPSQISATRYHVYLFGGSISKSLSPLLHSILFRANSAPWTFSLIETTDGAIFQNQLNDKYCIGTTITMPNKVTFRSLLDDLTEEARVIGAVNTSFVRLDEHGKRKHIGTNTDCVGIRDSILYRMPQATITAKGRPSMVIGGGGAARSAIFALWKWFGSTEIYIANRIKSEVDALIEFFKSTAPEIRLQHLTTVEAAVASGTPYLVIGTIPNNFPREPGEVLCRQICDTILHKGNKGIVLDMCYLPSPVTWLYTSGKDNGWTVISGTEVLVRVCIAQQILWLEKNANEQGVEKAMSAIKKVVSQDQTGPKASKI</sequence>
<keyword evidence="3" id="KW-1185">Reference proteome</keyword>
<dbReference type="EMBL" id="MDYO01000077">
    <property type="protein sequence ID" value="OQD87444.1"/>
    <property type="molecule type" value="Genomic_DNA"/>
</dbReference>
<dbReference type="GO" id="GO:0009423">
    <property type="term" value="P:chorismate biosynthetic process"/>
    <property type="evidence" value="ECO:0007669"/>
    <property type="project" value="TreeGrafter"/>
</dbReference>